<dbReference type="Pfam" id="PF13561">
    <property type="entry name" value="adh_short_C2"/>
    <property type="match status" value="1"/>
</dbReference>
<proteinExistence type="inferred from homology"/>
<protein>
    <submittedName>
        <fullName evidence="5">SDR family oxidoreductase</fullName>
    </submittedName>
</protein>
<comment type="similarity">
    <text evidence="1">Belongs to the short-chain dehydrogenases/reductases (SDR) family.</text>
</comment>
<dbReference type="InterPro" id="IPR002347">
    <property type="entry name" value="SDR_fam"/>
</dbReference>
<dbReference type="Proteomes" id="UP000765845">
    <property type="component" value="Unassembled WGS sequence"/>
</dbReference>
<accession>A0ABX1GFE9</accession>
<gene>
    <name evidence="5" type="ORF">HCU74_09560</name>
</gene>
<dbReference type="InterPro" id="IPR036291">
    <property type="entry name" value="NAD(P)-bd_dom_sf"/>
</dbReference>
<dbReference type="EMBL" id="JAAWWK010000003">
    <property type="protein sequence ID" value="NKI17666.1"/>
    <property type="molecule type" value="Genomic_DNA"/>
</dbReference>
<keyword evidence="3" id="KW-0520">NAD</keyword>
<name>A0ABX1GFE9_9GAMM</name>
<dbReference type="SMART" id="SM00822">
    <property type="entry name" value="PKS_KR"/>
    <property type="match status" value="1"/>
</dbReference>
<organism evidence="5 6">
    <name type="scientific">Spongiibacter thalassae</name>
    <dbReference type="NCBI Taxonomy" id="2721624"/>
    <lineage>
        <taxon>Bacteria</taxon>
        <taxon>Pseudomonadati</taxon>
        <taxon>Pseudomonadota</taxon>
        <taxon>Gammaproteobacteria</taxon>
        <taxon>Cellvibrionales</taxon>
        <taxon>Spongiibacteraceae</taxon>
        <taxon>Spongiibacter</taxon>
    </lineage>
</organism>
<dbReference type="CDD" id="cd05233">
    <property type="entry name" value="SDR_c"/>
    <property type="match status" value="1"/>
</dbReference>
<dbReference type="InterPro" id="IPR057326">
    <property type="entry name" value="KR_dom"/>
</dbReference>
<sequence>MLLKNKVVIVSGIGPGLGEKLALEAAKQGASLVICARTASKLDDAELRIREAGLNNEVLKRVCDISDAEQCGELASAAVAHYGRIDVLFNSAYIPGEFAPIAQARLDGWRDTMNVNFFGTMALTLAVVPQMKVQGGGAIVMINSMVTRRPMPTQGGYAASKAALTGATAHLALELGPDNIRVNTAYMGWMWGPSVAGYFEATAAAGGPTVEQQKAAVASTIPLRRIPEDGDCAKAAIFLGSDYACAITGAALDVNGGDYLPH</sequence>
<evidence type="ECO:0000256" key="3">
    <source>
        <dbReference type="ARBA" id="ARBA00023027"/>
    </source>
</evidence>
<evidence type="ECO:0000256" key="2">
    <source>
        <dbReference type="ARBA" id="ARBA00023002"/>
    </source>
</evidence>
<dbReference type="NCBIfam" id="NF005909">
    <property type="entry name" value="PRK07890.1"/>
    <property type="match status" value="1"/>
</dbReference>
<dbReference type="PANTHER" id="PTHR24321:SF8">
    <property type="entry name" value="ESTRADIOL 17-BETA-DEHYDROGENASE 8-RELATED"/>
    <property type="match status" value="1"/>
</dbReference>
<feature type="domain" description="Ketoreductase" evidence="4">
    <location>
        <begin position="6"/>
        <end position="191"/>
    </location>
</feature>
<keyword evidence="6" id="KW-1185">Reference proteome</keyword>
<dbReference type="Gene3D" id="3.40.50.720">
    <property type="entry name" value="NAD(P)-binding Rossmann-like Domain"/>
    <property type="match status" value="1"/>
</dbReference>
<evidence type="ECO:0000313" key="6">
    <source>
        <dbReference type="Proteomes" id="UP000765845"/>
    </source>
</evidence>
<evidence type="ECO:0000256" key="1">
    <source>
        <dbReference type="ARBA" id="ARBA00006484"/>
    </source>
</evidence>
<evidence type="ECO:0000259" key="4">
    <source>
        <dbReference type="SMART" id="SM00822"/>
    </source>
</evidence>
<evidence type="ECO:0000313" key="5">
    <source>
        <dbReference type="EMBL" id="NKI17666.1"/>
    </source>
</evidence>
<keyword evidence="2" id="KW-0560">Oxidoreductase</keyword>
<reference evidence="5 6" key="1">
    <citation type="submission" date="2020-04" db="EMBL/GenBank/DDBJ databases">
        <authorList>
            <person name="Yoon J."/>
        </authorList>
    </citation>
    <scope>NUCLEOTIDE SEQUENCE [LARGE SCALE GENOMIC DNA]</scope>
    <source>
        <strain evidence="5 6">KMU-166</strain>
    </source>
</reference>
<dbReference type="PANTHER" id="PTHR24321">
    <property type="entry name" value="DEHYDROGENASES, SHORT CHAIN"/>
    <property type="match status" value="1"/>
</dbReference>
<dbReference type="PRINTS" id="PR00081">
    <property type="entry name" value="GDHRDH"/>
</dbReference>
<dbReference type="RefSeq" id="WP_168450213.1">
    <property type="nucleotide sequence ID" value="NZ_JAAWWK010000003.1"/>
</dbReference>
<dbReference type="PRINTS" id="PR00080">
    <property type="entry name" value="SDRFAMILY"/>
</dbReference>
<comment type="caution">
    <text evidence="5">The sequence shown here is derived from an EMBL/GenBank/DDBJ whole genome shotgun (WGS) entry which is preliminary data.</text>
</comment>
<dbReference type="SUPFAM" id="SSF51735">
    <property type="entry name" value="NAD(P)-binding Rossmann-fold domains"/>
    <property type="match status" value="1"/>
</dbReference>